<dbReference type="InterPro" id="IPR036689">
    <property type="entry name" value="ESAT-6-like_sf"/>
</dbReference>
<dbReference type="SUPFAM" id="SSF140453">
    <property type="entry name" value="EsxAB dimer-like"/>
    <property type="match status" value="1"/>
</dbReference>
<feature type="coiled-coil region" evidence="1">
    <location>
        <begin position="58"/>
        <end position="99"/>
    </location>
</feature>
<keyword evidence="1" id="KW-0175">Coiled coil</keyword>
<protein>
    <recommendedName>
        <fullName evidence="4">WXG100 family type VII secretion target</fullName>
    </recommendedName>
</protein>
<accession>A0ABN2LUC3</accession>
<evidence type="ECO:0000313" key="2">
    <source>
        <dbReference type="EMBL" id="GAA1799689.1"/>
    </source>
</evidence>
<evidence type="ECO:0000313" key="3">
    <source>
        <dbReference type="Proteomes" id="UP001500002"/>
    </source>
</evidence>
<dbReference type="RefSeq" id="WP_344292942.1">
    <property type="nucleotide sequence ID" value="NZ_BAAANJ010000001.1"/>
</dbReference>
<dbReference type="Proteomes" id="UP001500002">
    <property type="component" value="Unassembled WGS sequence"/>
</dbReference>
<organism evidence="2 3">
    <name type="scientific">Agromyces neolithicus</name>
    <dbReference type="NCBI Taxonomy" id="269420"/>
    <lineage>
        <taxon>Bacteria</taxon>
        <taxon>Bacillati</taxon>
        <taxon>Actinomycetota</taxon>
        <taxon>Actinomycetes</taxon>
        <taxon>Micrococcales</taxon>
        <taxon>Microbacteriaceae</taxon>
        <taxon>Agromyces</taxon>
    </lineage>
</organism>
<keyword evidence="3" id="KW-1185">Reference proteome</keyword>
<comment type="caution">
    <text evidence="2">The sequence shown here is derived from an EMBL/GenBank/DDBJ whole genome shotgun (WGS) entry which is preliminary data.</text>
</comment>
<gene>
    <name evidence="2" type="ORF">GCM10009749_04390</name>
</gene>
<proteinExistence type="predicted"/>
<dbReference type="EMBL" id="BAAANJ010000001">
    <property type="protein sequence ID" value="GAA1799689.1"/>
    <property type="molecule type" value="Genomic_DNA"/>
</dbReference>
<reference evidence="2 3" key="1">
    <citation type="journal article" date="2019" name="Int. J. Syst. Evol. Microbiol.">
        <title>The Global Catalogue of Microorganisms (GCM) 10K type strain sequencing project: providing services to taxonomists for standard genome sequencing and annotation.</title>
        <authorList>
            <consortium name="The Broad Institute Genomics Platform"/>
            <consortium name="The Broad Institute Genome Sequencing Center for Infectious Disease"/>
            <person name="Wu L."/>
            <person name="Ma J."/>
        </authorList>
    </citation>
    <scope>NUCLEOTIDE SEQUENCE [LARGE SCALE GENOMIC DNA]</scope>
    <source>
        <strain evidence="2 3">JCM 14322</strain>
    </source>
</reference>
<evidence type="ECO:0000256" key="1">
    <source>
        <dbReference type="SAM" id="Coils"/>
    </source>
</evidence>
<name>A0ABN2LUC3_9MICO</name>
<evidence type="ECO:0008006" key="4">
    <source>
        <dbReference type="Google" id="ProtNLM"/>
    </source>
</evidence>
<sequence>MDETDRFLALVTGRTVTADHVGEAVHLRARLRAFRDEVEQTMPGLVPRATGGWRSTAADRYAERLVELQSQFDELRVALGAAETQLDELIRRLQTELDERAESGRYEWATR</sequence>